<evidence type="ECO:0000313" key="2">
    <source>
        <dbReference type="Proteomes" id="UP001465755"/>
    </source>
</evidence>
<gene>
    <name evidence="1" type="ORF">WJX73_003489</name>
</gene>
<dbReference type="AlphaFoldDB" id="A0AAW1PF35"/>
<dbReference type="Proteomes" id="UP001465755">
    <property type="component" value="Unassembled WGS sequence"/>
</dbReference>
<protein>
    <submittedName>
        <fullName evidence="1">Uncharacterized protein</fullName>
    </submittedName>
</protein>
<reference evidence="1 2" key="1">
    <citation type="journal article" date="2024" name="Nat. Commun.">
        <title>Phylogenomics reveals the evolutionary origins of lichenization in chlorophyte algae.</title>
        <authorList>
            <person name="Puginier C."/>
            <person name="Libourel C."/>
            <person name="Otte J."/>
            <person name="Skaloud P."/>
            <person name="Haon M."/>
            <person name="Grisel S."/>
            <person name="Petersen M."/>
            <person name="Berrin J.G."/>
            <person name="Delaux P.M."/>
            <person name="Dal Grande F."/>
            <person name="Keller J."/>
        </authorList>
    </citation>
    <scope>NUCLEOTIDE SEQUENCE [LARGE SCALE GENOMIC DNA]</scope>
    <source>
        <strain evidence="1 2">SAG 2036</strain>
    </source>
</reference>
<comment type="caution">
    <text evidence="1">The sequence shown here is derived from an EMBL/GenBank/DDBJ whole genome shotgun (WGS) entry which is preliminary data.</text>
</comment>
<sequence>MLDAIDGTILLDAEYYQSMESTSLWWRMRLEAGSGTPESRTYALDLTRALFATDAIESIYAFIPGRDGDFASSSDDGEGLDAGVDEQNYIADFGTPNVVTEKSCSEESCEAEDVYPLIVDDEVSPGYSYNTPQEQ</sequence>
<keyword evidence="2" id="KW-1185">Reference proteome</keyword>
<dbReference type="EMBL" id="JALJOQ010000034">
    <property type="protein sequence ID" value="KAK9807088.1"/>
    <property type="molecule type" value="Genomic_DNA"/>
</dbReference>
<organism evidence="1 2">
    <name type="scientific">Symbiochloris irregularis</name>
    <dbReference type="NCBI Taxonomy" id="706552"/>
    <lineage>
        <taxon>Eukaryota</taxon>
        <taxon>Viridiplantae</taxon>
        <taxon>Chlorophyta</taxon>
        <taxon>core chlorophytes</taxon>
        <taxon>Trebouxiophyceae</taxon>
        <taxon>Trebouxiales</taxon>
        <taxon>Trebouxiaceae</taxon>
        <taxon>Symbiochloris</taxon>
    </lineage>
</organism>
<accession>A0AAW1PF35</accession>
<evidence type="ECO:0000313" key="1">
    <source>
        <dbReference type="EMBL" id="KAK9807088.1"/>
    </source>
</evidence>
<proteinExistence type="predicted"/>
<name>A0AAW1PF35_9CHLO</name>